<keyword evidence="4" id="KW-1185">Reference proteome</keyword>
<keyword evidence="2" id="KW-1133">Transmembrane helix</keyword>
<sequence length="423" mass="48049">MPENTSSSEFVLVEQAMGNPPGWLTYWGITVIAVFLIVVLGITATIHYPDVLNAEATTYIDHPPVDVYTQRGGTVHALLVQENDTVQYNIPLLVLESTADWNAVLQLDTLLQQTNQSIVNTELLSKELGELNTLYHELSLLDLQIKDANKSDITDEKISAIRKEISQNKILNTSLKKQKEVFEKELKNIEKDLDRYKTLVANGSISQSEFEQKENNYLQGERELHRMEAAIISNRIRTQQLEVQIPESKKQRHDLFFSLKKTFAQKKEALRTAVEQWKEKYIIYAPSTGTIVMNNAVQEGSQVTNATPFITIIPLIQEKESFLKATMEARGIGKISLGQKAMVYFNNYPSTEYGTLDAVVYKVARIPTEDKYEIILKLPQNWTTNYGFSIPKQQKMGAVVAVRTKEYTLLERIFAGLLDVLKN</sequence>
<dbReference type="InterPro" id="IPR050739">
    <property type="entry name" value="MFP"/>
</dbReference>
<proteinExistence type="predicted"/>
<evidence type="ECO:0000256" key="1">
    <source>
        <dbReference type="SAM" id="Coils"/>
    </source>
</evidence>
<dbReference type="Gene3D" id="1.10.287.470">
    <property type="entry name" value="Helix hairpin bin"/>
    <property type="match status" value="1"/>
</dbReference>
<dbReference type="PANTHER" id="PTHR30386">
    <property type="entry name" value="MEMBRANE FUSION SUBUNIT OF EMRAB-TOLC MULTIDRUG EFFLUX PUMP"/>
    <property type="match status" value="1"/>
</dbReference>
<protein>
    <submittedName>
        <fullName evidence="3">HlyD family secretion protein</fullName>
    </submittedName>
</protein>
<keyword evidence="2" id="KW-0812">Transmembrane</keyword>
<feature type="coiled-coil region" evidence="1">
    <location>
        <begin position="172"/>
        <end position="230"/>
    </location>
</feature>
<keyword evidence="1" id="KW-0175">Coiled coil</keyword>
<evidence type="ECO:0000313" key="3">
    <source>
        <dbReference type="EMBL" id="BDS15416.1"/>
    </source>
</evidence>
<dbReference type="Proteomes" id="UP001060919">
    <property type="component" value="Chromosome"/>
</dbReference>
<feature type="transmembrane region" description="Helical" evidence="2">
    <location>
        <begin position="24"/>
        <end position="46"/>
    </location>
</feature>
<dbReference type="KEGG" id="aup:AsAng_0062000"/>
<name>A0A916DXU9_9BACT</name>
<organism evidence="3 4">
    <name type="scientific">Aureispira anguillae</name>
    <dbReference type="NCBI Taxonomy" id="2864201"/>
    <lineage>
        <taxon>Bacteria</taxon>
        <taxon>Pseudomonadati</taxon>
        <taxon>Bacteroidota</taxon>
        <taxon>Saprospiria</taxon>
        <taxon>Saprospirales</taxon>
        <taxon>Saprospiraceae</taxon>
        <taxon>Aureispira</taxon>
    </lineage>
</organism>
<dbReference type="RefSeq" id="WP_264790575.1">
    <property type="nucleotide sequence ID" value="NZ_AP026867.1"/>
</dbReference>
<gene>
    <name evidence="3" type="ORF">AsAng_0062000</name>
</gene>
<accession>A0A916DXU9</accession>
<evidence type="ECO:0000256" key="2">
    <source>
        <dbReference type="SAM" id="Phobius"/>
    </source>
</evidence>
<dbReference type="EMBL" id="AP026867">
    <property type="protein sequence ID" value="BDS15416.1"/>
    <property type="molecule type" value="Genomic_DNA"/>
</dbReference>
<dbReference type="PANTHER" id="PTHR30386:SF28">
    <property type="entry name" value="EXPORTED PROTEIN"/>
    <property type="match status" value="1"/>
</dbReference>
<evidence type="ECO:0000313" key="4">
    <source>
        <dbReference type="Proteomes" id="UP001060919"/>
    </source>
</evidence>
<reference evidence="3" key="1">
    <citation type="submission" date="2022-09" db="EMBL/GenBank/DDBJ databases">
        <title>Aureispira anguillicida sp. nov., isolated from Leptocephalus of Japanese eel Anguilla japonica.</title>
        <authorList>
            <person name="Yuasa K."/>
            <person name="Mekata T."/>
            <person name="Ikunari K."/>
        </authorList>
    </citation>
    <scope>NUCLEOTIDE SEQUENCE</scope>
    <source>
        <strain evidence="3">EL160426</strain>
    </source>
</reference>
<keyword evidence="2" id="KW-0472">Membrane</keyword>
<dbReference type="AlphaFoldDB" id="A0A916DXU9"/>